<dbReference type="PANTHER" id="PTHR43226:SF8">
    <property type="entry name" value="XAA-PRO DIPEPTIDASE"/>
    <property type="match status" value="1"/>
</dbReference>
<evidence type="ECO:0000256" key="2">
    <source>
        <dbReference type="ARBA" id="ARBA00022723"/>
    </source>
</evidence>
<dbReference type="GO" id="GO:0008235">
    <property type="term" value="F:metalloexopeptidase activity"/>
    <property type="evidence" value="ECO:0007669"/>
    <property type="project" value="UniProtKB-UniRule"/>
</dbReference>
<keyword evidence="1 7" id="KW-0645">Protease</keyword>
<sequence length="439" mass="49682">MTTFADTYKDHIATLQSRTLEALQREGLDGLVIHAGQPKRLFLDDNDYPFKVNPHFKAWVPVVDNPNCWLVVNGRDKPKLIFYRPVDFWHKVPPEPNDFWTEEFDIVLLKQADAVEKHLPYDKKNYAYVGEYIEVAQALGFNIVNPDRALNYLHFQRAYKTDYEMACMRRANELAVKGHQAARNAFMAGESEFAIKQAYNSAARHGDNDLPYNSIVALNEHASVLHYMHCDLDAPTDSRSFLIDAGASFHGYAADITRTYSRSDARFEDLIRRVDHITVTLANALKPGVAYTDIHLLAHDGIAQVLHDVGIINMQPQDAVDAGITAPFFPHGIGHFLGLQVHDVGGLVADDRGTPKPAPEAHPFLRCTRLVEARQVFTIEPGLYFIDSLLADLKSSENSKYINWDVVDQYRPFGGIRIEDNIIVHRDKNENMTRDLGLN</sequence>
<keyword evidence="5 7" id="KW-0482">Metalloprotease</keyword>
<feature type="binding site" evidence="7">
    <location>
        <position position="244"/>
    </location>
    <ligand>
        <name>Mn(2+)</name>
        <dbReference type="ChEBI" id="CHEBI:29035"/>
        <label>2</label>
    </ligand>
</feature>
<dbReference type="InterPro" id="IPR036005">
    <property type="entry name" value="Creatinase/aminopeptidase-like"/>
</dbReference>
<dbReference type="NCBIfam" id="NF010133">
    <property type="entry name" value="PRK13607.1"/>
    <property type="match status" value="1"/>
</dbReference>
<evidence type="ECO:0000256" key="7">
    <source>
        <dbReference type="HAMAP-Rule" id="MF_01279"/>
    </source>
</evidence>
<comment type="similarity">
    <text evidence="7">Belongs to the peptidase M24B family. Bacterial-type prolidase subfamily.</text>
</comment>
<accession>A0A1E7ZB51</accession>
<keyword evidence="3 7" id="KW-0378">Hydrolase</keyword>
<dbReference type="STRING" id="1656094.BFC18_11995"/>
<evidence type="ECO:0000313" key="10">
    <source>
        <dbReference type="EMBL" id="OFC70730.1"/>
    </source>
</evidence>
<dbReference type="AlphaFoldDB" id="A0A1E7ZB51"/>
<feature type="binding site" evidence="7">
    <location>
        <position position="335"/>
    </location>
    <ligand>
        <name>Mn(2+)</name>
        <dbReference type="ChEBI" id="CHEBI:29035"/>
        <label>1</label>
    </ligand>
</feature>
<dbReference type="PANTHER" id="PTHR43226">
    <property type="entry name" value="XAA-PRO AMINOPEPTIDASE 3"/>
    <property type="match status" value="1"/>
</dbReference>
<evidence type="ECO:0000313" key="11">
    <source>
        <dbReference type="Proteomes" id="UP000175691"/>
    </source>
</evidence>
<feature type="domain" description="Peptidase M24" evidence="8">
    <location>
        <begin position="166"/>
        <end position="425"/>
    </location>
</feature>
<feature type="binding site" evidence="7">
    <location>
        <position position="419"/>
    </location>
    <ligand>
        <name>Mn(2+)</name>
        <dbReference type="ChEBI" id="CHEBI:29035"/>
        <label>2</label>
    </ligand>
</feature>
<dbReference type="Proteomes" id="UP000175691">
    <property type="component" value="Unassembled WGS sequence"/>
</dbReference>
<keyword evidence="2 7" id="KW-0479">Metal-binding</keyword>
<evidence type="ECO:0000256" key="1">
    <source>
        <dbReference type="ARBA" id="ARBA00022670"/>
    </source>
</evidence>
<evidence type="ECO:0000256" key="3">
    <source>
        <dbReference type="ARBA" id="ARBA00022801"/>
    </source>
</evidence>
<keyword evidence="6 7" id="KW-0464">Manganese</keyword>
<evidence type="ECO:0000259" key="8">
    <source>
        <dbReference type="Pfam" id="PF00557"/>
    </source>
</evidence>
<dbReference type="Pfam" id="PF00557">
    <property type="entry name" value="Peptidase_M24"/>
    <property type="match status" value="1"/>
</dbReference>
<dbReference type="Pfam" id="PF21216">
    <property type="entry name" value="PepQ_N"/>
    <property type="match status" value="1"/>
</dbReference>
<dbReference type="InterPro" id="IPR029149">
    <property type="entry name" value="Creatin/AminoP/Spt16_N"/>
</dbReference>
<dbReference type="GO" id="GO:0016795">
    <property type="term" value="F:phosphoric triester hydrolase activity"/>
    <property type="evidence" value="ECO:0007669"/>
    <property type="project" value="InterPro"/>
</dbReference>
<dbReference type="GO" id="GO:0046872">
    <property type="term" value="F:metal ion binding"/>
    <property type="evidence" value="ECO:0007669"/>
    <property type="project" value="UniProtKB-KW"/>
</dbReference>
<dbReference type="Gene3D" id="3.90.230.10">
    <property type="entry name" value="Creatinase/methionine aminopeptidase superfamily"/>
    <property type="match status" value="1"/>
</dbReference>
<evidence type="ECO:0000256" key="4">
    <source>
        <dbReference type="ARBA" id="ARBA00022997"/>
    </source>
</evidence>
<dbReference type="EC" id="3.4.13.9" evidence="7"/>
<evidence type="ECO:0000256" key="5">
    <source>
        <dbReference type="ARBA" id="ARBA00023049"/>
    </source>
</evidence>
<evidence type="ECO:0000259" key="9">
    <source>
        <dbReference type="Pfam" id="PF21216"/>
    </source>
</evidence>
<reference evidence="10 11" key="1">
    <citation type="submission" date="2016-08" db="EMBL/GenBank/DDBJ databases">
        <authorList>
            <person name="Seilhamer J.J."/>
        </authorList>
    </citation>
    <scope>NUCLEOTIDE SEQUENCE [LARGE SCALE GENOMIC DNA]</scope>
    <source>
        <strain evidence="10 11">KCTC 42603</strain>
    </source>
</reference>
<evidence type="ECO:0000256" key="6">
    <source>
        <dbReference type="ARBA" id="ARBA00023211"/>
    </source>
</evidence>
<comment type="caution">
    <text evidence="10">The sequence shown here is derived from an EMBL/GenBank/DDBJ whole genome shotgun (WGS) entry which is preliminary data.</text>
</comment>
<feature type="domain" description="Xaa-Pro dipeptidase N-terminal" evidence="9">
    <location>
        <begin position="7"/>
        <end position="155"/>
    </location>
</feature>
<name>A0A1E7ZB51_9ALTE</name>
<comment type="cofactor">
    <cofactor evidence="7">
        <name>Mn(2+)</name>
        <dbReference type="ChEBI" id="CHEBI:29035"/>
    </cofactor>
    <text evidence="7">Binds 2 manganese ions per subunit.</text>
</comment>
<feature type="binding site" evidence="7">
    <location>
        <position position="255"/>
    </location>
    <ligand>
        <name>Mn(2+)</name>
        <dbReference type="ChEBI" id="CHEBI:29035"/>
        <label>1</label>
    </ligand>
</feature>
<dbReference type="GO" id="GO:0102009">
    <property type="term" value="F:proline dipeptidase activity"/>
    <property type="evidence" value="ECO:0007669"/>
    <property type="project" value="UniProtKB-EC"/>
</dbReference>
<comment type="function">
    <text evidence="7">Splits dipeptides with a prolyl residue in the C-terminal position.</text>
</comment>
<feature type="binding site" evidence="7">
    <location>
        <position position="419"/>
    </location>
    <ligand>
        <name>Mn(2+)</name>
        <dbReference type="ChEBI" id="CHEBI:29035"/>
        <label>1</label>
    </ligand>
</feature>
<feature type="binding site" evidence="7">
    <location>
        <position position="255"/>
    </location>
    <ligand>
        <name>Mn(2+)</name>
        <dbReference type="ChEBI" id="CHEBI:29035"/>
        <label>2</label>
    </ligand>
</feature>
<organism evidence="10 11">
    <name type="scientific">Alteromonas confluentis</name>
    <dbReference type="NCBI Taxonomy" id="1656094"/>
    <lineage>
        <taxon>Bacteria</taxon>
        <taxon>Pseudomonadati</taxon>
        <taxon>Pseudomonadota</taxon>
        <taxon>Gammaproteobacteria</taxon>
        <taxon>Alteromonadales</taxon>
        <taxon>Alteromonadaceae</taxon>
        <taxon>Alteromonas/Salinimonas group</taxon>
        <taxon>Alteromonas</taxon>
    </lineage>
</organism>
<comment type="catalytic activity">
    <reaction evidence="7">
        <text>Xaa-L-Pro dipeptide + H2O = an L-alpha-amino acid + L-proline</text>
        <dbReference type="Rhea" id="RHEA:76407"/>
        <dbReference type="ChEBI" id="CHEBI:15377"/>
        <dbReference type="ChEBI" id="CHEBI:59869"/>
        <dbReference type="ChEBI" id="CHEBI:60039"/>
        <dbReference type="ChEBI" id="CHEBI:195196"/>
        <dbReference type="EC" id="3.4.13.9"/>
    </reaction>
</comment>
<dbReference type="InterPro" id="IPR048819">
    <property type="entry name" value="PepQ_N"/>
</dbReference>
<dbReference type="SUPFAM" id="SSF55920">
    <property type="entry name" value="Creatinase/aminopeptidase"/>
    <property type="match status" value="1"/>
</dbReference>
<keyword evidence="4 7" id="KW-0224">Dipeptidase</keyword>
<keyword evidence="11" id="KW-1185">Reference proteome</keyword>
<dbReference type="GO" id="GO:0004177">
    <property type="term" value="F:aminopeptidase activity"/>
    <property type="evidence" value="ECO:0007669"/>
    <property type="project" value="TreeGrafter"/>
</dbReference>
<dbReference type="HAMAP" id="MF_01279">
    <property type="entry name" value="X_Pro_dipeptid"/>
    <property type="match status" value="1"/>
</dbReference>
<dbReference type="RefSeq" id="WP_070125556.1">
    <property type="nucleotide sequence ID" value="NZ_MDHN01000025.1"/>
</dbReference>
<dbReference type="Gene3D" id="3.40.350.10">
    <property type="entry name" value="Creatinase/prolidase N-terminal domain"/>
    <property type="match status" value="1"/>
</dbReference>
<proteinExistence type="inferred from homology"/>
<dbReference type="InterPro" id="IPR022846">
    <property type="entry name" value="X_Pro_dipept"/>
</dbReference>
<dbReference type="PROSITE" id="PS00491">
    <property type="entry name" value="PROLINE_PEPTIDASE"/>
    <property type="match status" value="1"/>
</dbReference>
<dbReference type="InterPro" id="IPR001131">
    <property type="entry name" value="Peptidase_M24B_aminopep-P_CS"/>
</dbReference>
<dbReference type="GO" id="GO:0005829">
    <property type="term" value="C:cytosol"/>
    <property type="evidence" value="ECO:0007669"/>
    <property type="project" value="TreeGrafter"/>
</dbReference>
<dbReference type="EMBL" id="MDHN01000025">
    <property type="protein sequence ID" value="OFC70730.1"/>
    <property type="molecule type" value="Genomic_DNA"/>
</dbReference>
<dbReference type="GO" id="GO:0006508">
    <property type="term" value="P:proteolysis"/>
    <property type="evidence" value="ECO:0007669"/>
    <property type="project" value="UniProtKB-KW"/>
</dbReference>
<protein>
    <recommendedName>
        <fullName evidence="7">Xaa-Pro dipeptidase</fullName>
        <shortName evidence="7">X-Pro dipeptidase</shortName>
        <ecNumber evidence="7">3.4.13.9</ecNumber>
    </recommendedName>
    <alternativeName>
        <fullName evidence="7">Imidodipeptidase</fullName>
    </alternativeName>
    <alternativeName>
        <fullName evidence="7">Proline dipeptidase</fullName>
        <shortName evidence="7">Prolidase</shortName>
    </alternativeName>
</protein>
<dbReference type="InterPro" id="IPR052433">
    <property type="entry name" value="X-Pro_dipept-like"/>
</dbReference>
<dbReference type="InterPro" id="IPR000994">
    <property type="entry name" value="Pept_M24"/>
</dbReference>
<dbReference type="OrthoDB" id="9806388at2"/>
<feature type="binding site" evidence="7">
    <location>
        <position position="380"/>
    </location>
    <ligand>
        <name>Mn(2+)</name>
        <dbReference type="ChEBI" id="CHEBI:29035"/>
        <label>1</label>
    </ligand>
</feature>
<gene>
    <name evidence="7" type="primary">pepQ</name>
    <name evidence="10" type="ORF">BFC18_11995</name>
</gene>